<gene>
    <name evidence="2" type="ORF">ACFSQJ_15725</name>
</gene>
<evidence type="ECO:0000313" key="2">
    <source>
        <dbReference type="EMBL" id="MFD2588386.1"/>
    </source>
</evidence>
<dbReference type="NCBIfam" id="NF041635">
    <property type="entry name" value="STM3941_fam"/>
    <property type="match status" value="1"/>
</dbReference>
<keyword evidence="1" id="KW-1133">Transmembrane helix</keyword>
<protein>
    <submittedName>
        <fullName evidence="2">STM3941 family protein</fullName>
    </submittedName>
</protein>
<sequence length="172" mass="19613">MTEIKLYKSNKKAIKVMALCTPFVVLGIFILGKSPLVGWFSIAFFGLAYPVGIYNLLDKRPMLIFNEIGLFDRSTHNEFINWELIKDAYPINISGQKFICLLIDEDFKPSKKKNRFYKSVSKLNEAIGAQELNINLGQVQKIDEVKLTLFILNMAKATKMDRTNLIKASELS</sequence>
<feature type="transmembrane region" description="Helical" evidence="1">
    <location>
        <begin position="12"/>
        <end position="31"/>
    </location>
</feature>
<organism evidence="2 3">
    <name type="scientific">Croceitalea marina</name>
    <dbReference type="NCBI Taxonomy" id="1775166"/>
    <lineage>
        <taxon>Bacteria</taxon>
        <taxon>Pseudomonadati</taxon>
        <taxon>Bacteroidota</taxon>
        <taxon>Flavobacteriia</taxon>
        <taxon>Flavobacteriales</taxon>
        <taxon>Flavobacteriaceae</taxon>
        <taxon>Croceitalea</taxon>
    </lineage>
</organism>
<accession>A0ABW5MZZ1</accession>
<dbReference type="RefSeq" id="WP_377767914.1">
    <property type="nucleotide sequence ID" value="NZ_JBHULB010000078.1"/>
</dbReference>
<evidence type="ECO:0000256" key="1">
    <source>
        <dbReference type="SAM" id="Phobius"/>
    </source>
</evidence>
<proteinExistence type="predicted"/>
<comment type="caution">
    <text evidence="2">The sequence shown here is derived from an EMBL/GenBank/DDBJ whole genome shotgun (WGS) entry which is preliminary data.</text>
</comment>
<dbReference type="InterPro" id="IPR048136">
    <property type="entry name" value="STM3941-like"/>
</dbReference>
<dbReference type="EMBL" id="JBHULB010000078">
    <property type="protein sequence ID" value="MFD2588386.1"/>
    <property type="molecule type" value="Genomic_DNA"/>
</dbReference>
<dbReference type="Proteomes" id="UP001597526">
    <property type="component" value="Unassembled WGS sequence"/>
</dbReference>
<evidence type="ECO:0000313" key="3">
    <source>
        <dbReference type="Proteomes" id="UP001597526"/>
    </source>
</evidence>
<keyword evidence="1" id="KW-0472">Membrane</keyword>
<keyword evidence="1" id="KW-0812">Transmembrane</keyword>
<reference evidence="3" key="1">
    <citation type="journal article" date="2019" name="Int. J. Syst. Evol. Microbiol.">
        <title>The Global Catalogue of Microorganisms (GCM) 10K type strain sequencing project: providing services to taxonomists for standard genome sequencing and annotation.</title>
        <authorList>
            <consortium name="The Broad Institute Genomics Platform"/>
            <consortium name="The Broad Institute Genome Sequencing Center for Infectious Disease"/>
            <person name="Wu L."/>
            <person name="Ma J."/>
        </authorList>
    </citation>
    <scope>NUCLEOTIDE SEQUENCE [LARGE SCALE GENOMIC DNA]</scope>
    <source>
        <strain evidence="3">KCTC 52368</strain>
    </source>
</reference>
<name>A0ABW5MZZ1_9FLAO</name>
<feature type="transmembrane region" description="Helical" evidence="1">
    <location>
        <begin position="37"/>
        <end position="57"/>
    </location>
</feature>
<keyword evidence="3" id="KW-1185">Reference proteome</keyword>